<keyword evidence="1" id="KW-0472">Membrane</keyword>
<organism evidence="2 4">
    <name type="scientific">Plasmodiophora brassicae</name>
    <name type="common">Clubroot disease agent</name>
    <dbReference type="NCBI Taxonomy" id="37360"/>
    <lineage>
        <taxon>Eukaryota</taxon>
        <taxon>Sar</taxon>
        <taxon>Rhizaria</taxon>
        <taxon>Endomyxa</taxon>
        <taxon>Phytomyxea</taxon>
        <taxon>Plasmodiophorida</taxon>
        <taxon>Plasmodiophoridae</taxon>
        <taxon>Plasmodiophora</taxon>
    </lineage>
</organism>
<evidence type="ECO:0000313" key="5">
    <source>
        <dbReference type="Proteomes" id="UP000290189"/>
    </source>
</evidence>
<keyword evidence="1" id="KW-0812">Transmembrane</keyword>
<keyword evidence="4" id="KW-1185">Reference proteome</keyword>
<keyword evidence="3" id="KW-0496">Mitochondrion</keyword>
<keyword evidence="1" id="KW-1133">Transmembrane helix</keyword>
<reference evidence="2 4" key="1">
    <citation type="submission" date="2015-02" db="EMBL/GenBank/DDBJ databases">
        <authorList>
            <person name="Chooi Y.-H."/>
        </authorList>
    </citation>
    <scope>NUCLEOTIDE SEQUENCE [LARGE SCALE GENOMIC DNA]</scope>
    <source>
        <strain evidence="2">E3</strain>
    </source>
</reference>
<geneLocation type="mitochondrion" evidence="3"/>
<protein>
    <recommendedName>
        <fullName evidence="6">J domain-containing protein</fullName>
    </recommendedName>
</protein>
<gene>
    <name evidence="2" type="ORF">PBRA_006557</name>
    <name evidence="3" type="ORF">PLBR_LOCUS1742</name>
</gene>
<name>A0A0G4ISW1_PLABS</name>
<sequence length="421" mass="46871">MSYVGVIPELERYRSSGRSMVSSRFACLFAVVAVASVSVGVLGERPLERGSSALKMTTAVPPAGRPSLLALAFWFTDGALSDRGSRMAYSLLMLYLKGYPLHPRVVWDCVRHTMQSGSKAGVLSSAAIRAGGYLLYNRVKTKTRSRLVGLLAGLSSTSAAYFLRQLVLPKSMAFEKLYSAFEHADSVDKLADIIDSFPASYHEGWIDALKNQGRTHVLLNKFGCTPELTNDPSLEALMSCKAHLQGSYCLLALSQTSQTKRDLYEHSIKLVRELIDVKECDVATSLQDLAEVAKKNKDAVNKWLAKLTDRNEEYRFLNLFEPRNRDTPKLTALSTVAEVKTYRRQVLLRYHPDKQAAGGPARLTDVDADVFKKFKELADGAMANAARQASVWGSWYRRLFRAGARRANRNAREPLRRTLAH</sequence>
<dbReference type="Proteomes" id="UP000039324">
    <property type="component" value="Unassembled WGS sequence"/>
</dbReference>
<dbReference type="EMBL" id="CDSF01000084">
    <property type="protein sequence ID" value="CEO98443.1"/>
    <property type="molecule type" value="Genomic_DNA"/>
</dbReference>
<evidence type="ECO:0000256" key="1">
    <source>
        <dbReference type="SAM" id="Phobius"/>
    </source>
</evidence>
<evidence type="ECO:0000313" key="2">
    <source>
        <dbReference type="EMBL" id="CEO98443.1"/>
    </source>
</evidence>
<proteinExistence type="predicted"/>
<dbReference type="EMBL" id="OVEO01000002">
    <property type="protein sequence ID" value="SPQ94527.1"/>
    <property type="molecule type" value="Genomic_DNA"/>
</dbReference>
<dbReference type="Proteomes" id="UP000290189">
    <property type="component" value="Unassembled WGS sequence"/>
</dbReference>
<evidence type="ECO:0000313" key="4">
    <source>
        <dbReference type="Proteomes" id="UP000039324"/>
    </source>
</evidence>
<dbReference type="AlphaFoldDB" id="A0A0G4ISW1"/>
<feature type="transmembrane region" description="Helical" evidence="1">
    <location>
        <begin position="21"/>
        <end position="43"/>
    </location>
</feature>
<accession>A0A0G4ISW1</accession>
<reference evidence="3 5" key="2">
    <citation type="submission" date="2018-03" db="EMBL/GenBank/DDBJ databases">
        <authorList>
            <person name="Fogelqvist J."/>
        </authorList>
    </citation>
    <scope>NUCLEOTIDE SEQUENCE [LARGE SCALE GENOMIC DNA]</scope>
</reference>
<evidence type="ECO:0008006" key="6">
    <source>
        <dbReference type="Google" id="ProtNLM"/>
    </source>
</evidence>
<evidence type="ECO:0000313" key="3">
    <source>
        <dbReference type="EMBL" id="SPQ94527.1"/>
    </source>
</evidence>